<name>A0A1F8BMT4_9BACT</name>
<dbReference type="SUPFAM" id="SSF103481">
    <property type="entry name" value="Multidrug resistance efflux transporter EmrE"/>
    <property type="match status" value="2"/>
</dbReference>
<feature type="transmembrane region" description="Helical" evidence="6">
    <location>
        <begin position="236"/>
        <end position="259"/>
    </location>
</feature>
<dbReference type="PANTHER" id="PTHR32322">
    <property type="entry name" value="INNER MEMBRANE TRANSPORTER"/>
    <property type="match status" value="1"/>
</dbReference>
<feature type="transmembrane region" description="Helical" evidence="6">
    <location>
        <begin position="88"/>
        <end position="112"/>
    </location>
</feature>
<comment type="subcellular location">
    <subcellularLocation>
        <location evidence="1">Membrane</location>
        <topology evidence="1">Multi-pass membrane protein</topology>
    </subcellularLocation>
</comment>
<feature type="transmembrane region" description="Helical" evidence="6">
    <location>
        <begin position="118"/>
        <end position="140"/>
    </location>
</feature>
<evidence type="ECO:0000256" key="3">
    <source>
        <dbReference type="ARBA" id="ARBA00022692"/>
    </source>
</evidence>
<feature type="transmembrane region" description="Helical" evidence="6">
    <location>
        <begin position="32"/>
        <end position="51"/>
    </location>
</feature>
<gene>
    <name evidence="8" type="ORF">A2893_06485</name>
</gene>
<evidence type="ECO:0000256" key="2">
    <source>
        <dbReference type="ARBA" id="ARBA00007362"/>
    </source>
</evidence>
<feature type="domain" description="EamA" evidence="7">
    <location>
        <begin position="154"/>
        <end position="281"/>
    </location>
</feature>
<feature type="transmembrane region" description="Helical" evidence="6">
    <location>
        <begin position="152"/>
        <end position="170"/>
    </location>
</feature>
<evidence type="ECO:0000256" key="5">
    <source>
        <dbReference type="ARBA" id="ARBA00023136"/>
    </source>
</evidence>
<evidence type="ECO:0000256" key="6">
    <source>
        <dbReference type="SAM" id="Phobius"/>
    </source>
</evidence>
<evidence type="ECO:0000256" key="1">
    <source>
        <dbReference type="ARBA" id="ARBA00004141"/>
    </source>
</evidence>
<comment type="caution">
    <text evidence="8">The sequence shown here is derived from an EMBL/GenBank/DDBJ whole genome shotgun (WGS) entry which is preliminary data.</text>
</comment>
<dbReference type="Gene3D" id="1.10.3730.20">
    <property type="match status" value="1"/>
</dbReference>
<feature type="transmembrane region" description="Helical" evidence="6">
    <location>
        <begin position="211"/>
        <end position="230"/>
    </location>
</feature>
<protein>
    <recommendedName>
        <fullName evidence="7">EamA domain-containing protein</fullName>
    </recommendedName>
</protein>
<dbReference type="GO" id="GO:0016020">
    <property type="term" value="C:membrane"/>
    <property type="evidence" value="ECO:0007669"/>
    <property type="project" value="UniProtKB-SubCell"/>
</dbReference>
<reference evidence="8 9" key="1">
    <citation type="journal article" date="2016" name="Nat. Commun.">
        <title>Thousands of microbial genomes shed light on interconnected biogeochemical processes in an aquifer system.</title>
        <authorList>
            <person name="Anantharaman K."/>
            <person name="Brown C.T."/>
            <person name="Hug L.A."/>
            <person name="Sharon I."/>
            <person name="Castelle C.J."/>
            <person name="Probst A.J."/>
            <person name="Thomas B.C."/>
            <person name="Singh A."/>
            <person name="Wilkins M.J."/>
            <person name="Karaoz U."/>
            <person name="Brodie E.L."/>
            <person name="Williams K.H."/>
            <person name="Hubbard S.S."/>
            <person name="Banfield J.F."/>
        </authorList>
    </citation>
    <scope>NUCLEOTIDE SEQUENCE [LARGE SCALE GENOMIC DNA]</scope>
</reference>
<dbReference type="Proteomes" id="UP000176725">
    <property type="component" value="Unassembled WGS sequence"/>
</dbReference>
<feature type="transmembrane region" description="Helical" evidence="6">
    <location>
        <begin position="63"/>
        <end position="81"/>
    </location>
</feature>
<dbReference type="STRING" id="1802521.A2893_06485"/>
<dbReference type="PANTHER" id="PTHR32322:SF2">
    <property type="entry name" value="EAMA DOMAIN-CONTAINING PROTEIN"/>
    <property type="match status" value="1"/>
</dbReference>
<keyword evidence="3 6" id="KW-0812">Transmembrane</keyword>
<sequence length="283" mass="30550">MVYALIGLVGFGVADYVIVFLSKSAGFLKGMLWNAIFMLFYLLCISFVSGRTTNLFEISTGEFVVGFIAGIITTLGGLSFFKGTQVGNLSVLSPIASSYSVIIILFSILFLSEILLPIQVGSVVLVVVGTILVSINLKNFKNLKLVITDRSVPYGLLAMFFWGTSFILIGDMTVKIGWLEIIILTTISGVLFLTILTLYKEKSLSITNYSYKLAALLGILSSMGYLGYSLGVNSTYASIVAPVVAAAPVVTIFLALLFLKEKLAKEQKIGIFLLMLGLVILAV</sequence>
<evidence type="ECO:0000313" key="9">
    <source>
        <dbReference type="Proteomes" id="UP000176725"/>
    </source>
</evidence>
<dbReference type="Pfam" id="PF00892">
    <property type="entry name" value="EamA"/>
    <property type="match status" value="2"/>
</dbReference>
<proteinExistence type="inferred from homology"/>
<dbReference type="EMBL" id="MGHH01000008">
    <property type="protein sequence ID" value="OGM64645.1"/>
    <property type="molecule type" value="Genomic_DNA"/>
</dbReference>
<dbReference type="InterPro" id="IPR050638">
    <property type="entry name" value="AA-Vitamin_Transporters"/>
</dbReference>
<keyword evidence="4 6" id="KW-1133">Transmembrane helix</keyword>
<keyword evidence="5 6" id="KW-0472">Membrane</keyword>
<dbReference type="InterPro" id="IPR000620">
    <property type="entry name" value="EamA_dom"/>
</dbReference>
<evidence type="ECO:0000256" key="4">
    <source>
        <dbReference type="ARBA" id="ARBA00022989"/>
    </source>
</evidence>
<organism evidence="8 9">
    <name type="scientific">Candidatus Woesebacteria bacterium RIFCSPLOWO2_01_FULL_39_25</name>
    <dbReference type="NCBI Taxonomy" id="1802521"/>
    <lineage>
        <taxon>Bacteria</taxon>
        <taxon>Candidatus Woeseibacteriota</taxon>
    </lineage>
</organism>
<dbReference type="InterPro" id="IPR037185">
    <property type="entry name" value="EmrE-like"/>
</dbReference>
<evidence type="ECO:0000313" key="8">
    <source>
        <dbReference type="EMBL" id="OGM64645.1"/>
    </source>
</evidence>
<accession>A0A1F8BMT4</accession>
<dbReference type="AlphaFoldDB" id="A0A1F8BMT4"/>
<feature type="domain" description="EamA" evidence="7">
    <location>
        <begin position="2"/>
        <end position="134"/>
    </location>
</feature>
<feature type="transmembrane region" description="Helical" evidence="6">
    <location>
        <begin position="176"/>
        <end position="199"/>
    </location>
</feature>
<comment type="similarity">
    <text evidence="2">Belongs to the EamA transporter family.</text>
</comment>
<feature type="transmembrane region" description="Helical" evidence="6">
    <location>
        <begin position="6"/>
        <end position="25"/>
    </location>
</feature>
<evidence type="ECO:0000259" key="7">
    <source>
        <dbReference type="Pfam" id="PF00892"/>
    </source>
</evidence>